<evidence type="ECO:0000256" key="8">
    <source>
        <dbReference type="SAM" id="Phobius"/>
    </source>
</evidence>
<evidence type="ECO:0000256" key="7">
    <source>
        <dbReference type="ARBA" id="ARBA00023136"/>
    </source>
</evidence>
<comment type="subcellular location">
    <subcellularLocation>
        <location evidence="1">Cell membrane</location>
        <topology evidence="1">Multi-pass membrane protein</topology>
    </subcellularLocation>
</comment>
<feature type="transmembrane region" description="Helical" evidence="8">
    <location>
        <begin position="273"/>
        <end position="292"/>
    </location>
</feature>
<dbReference type="PANTHER" id="PTHR32196">
    <property type="entry name" value="ABC TRANSPORTER PERMEASE PROTEIN YPHD-RELATED-RELATED"/>
    <property type="match status" value="1"/>
</dbReference>
<keyword evidence="10" id="KW-1185">Reference proteome</keyword>
<feature type="transmembrane region" description="Helical" evidence="8">
    <location>
        <begin position="20"/>
        <end position="41"/>
    </location>
</feature>
<dbReference type="CDD" id="cd06579">
    <property type="entry name" value="TM_PBP1_transp_AraH_like"/>
    <property type="match status" value="1"/>
</dbReference>
<organism evidence="9 10">
    <name type="scientific">Phyllobacterium trifolii</name>
    <dbReference type="NCBI Taxonomy" id="300193"/>
    <lineage>
        <taxon>Bacteria</taxon>
        <taxon>Pseudomonadati</taxon>
        <taxon>Pseudomonadota</taxon>
        <taxon>Alphaproteobacteria</taxon>
        <taxon>Hyphomicrobiales</taxon>
        <taxon>Phyllobacteriaceae</taxon>
        <taxon>Phyllobacterium</taxon>
    </lineage>
</organism>
<keyword evidence="3" id="KW-1003">Cell membrane</keyword>
<accession>A0A839UFS7</accession>
<keyword evidence="6 8" id="KW-1133">Transmembrane helix</keyword>
<sequence length="321" mass="33437">MQAVLQNTSRYLSGGRSGHLIVIGLLVVMFIVGAVLSDRFATSNNLLNVYEQSAGLAFVSLGQTLTILTGGIDLSVGSIISLVAMLTSGLINGNPAMVLPVVLFVLVLGTLIGVMNGAAVVVTGVHPLIVTLGTGAIVQGVALLYGLGPTGKVPLNFDTFAYGRIAGKISIGATIAIALFLLVWFILRYTRSGRYVYAVGDDPHAARLMALPHKRVLIGVYAASGFFAALTAVYLVSRFGVGQPYTGANYTLASITPVVVGGTMLAGGRGGVIGTLLGVYLVSLLNNVLNFMDVSSHFQLVVQGLVIILAVSVYVEKRRVA</sequence>
<feature type="transmembrane region" description="Helical" evidence="8">
    <location>
        <begin position="128"/>
        <end position="145"/>
    </location>
</feature>
<evidence type="ECO:0000256" key="4">
    <source>
        <dbReference type="ARBA" id="ARBA00022519"/>
    </source>
</evidence>
<evidence type="ECO:0000256" key="6">
    <source>
        <dbReference type="ARBA" id="ARBA00022989"/>
    </source>
</evidence>
<evidence type="ECO:0000313" key="10">
    <source>
        <dbReference type="Proteomes" id="UP000554520"/>
    </source>
</evidence>
<evidence type="ECO:0000313" key="9">
    <source>
        <dbReference type="EMBL" id="MBB3148785.1"/>
    </source>
</evidence>
<name>A0A839UFS7_9HYPH</name>
<keyword evidence="7 8" id="KW-0472">Membrane</keyword>
<protein>
    <submittedName>
        <fullName evidence="9">Ribose transport system permease protein</fullName>
    </submittedName>
</protein>
<evidence type="ECO:0000256" key="2">
    <source>
        <dbReference type="ARBA" id="ARBA00022448"/>
    </source>
</evidence>
<dbReference type="InterPro" id="IPR001851">
    <property type="entry name" value="ABC_transp_permease"/>
</dbReference>
<reference evidence="9 10" key="1">
    <citation type="submission" date="2020-08" db="EMBL/GenBank/DDBJ databases">
        <title>Genomic Encyclopedia of Type Strains, Phase III (KMG-III): the genomes of soil and plant-associated and newly described type strains.</title>
        <authorList>
            <person name="Whitman W."/>
        </authorList>
    </citation>
    <scope>NUCLEOTIDE SEQUENCE [LARGE SCALE GENOMIC DNA]</scope>
    <source>
        <strain evidence="9 10">CECT 7015</strain>
    </source>
</reference>
<dbReference type="EMBL" id="JACHXN010000023">
    <property type="protein sequence ID" value="MBB3148785.1"/>
    <property type="molecule type" value="Genomic_DNA"/>
</dbReference>
<proteinExistence type="predicted"/>
<dbReference type="AlphaFoldDB" id="A0A839UFS7"/>
<keyword evidence="2" id="KW-0813">Transport</keyword>
<evidence type="ECO:0000256" key="3">
    <source>
        <dbReference type="ARBA" id="ARBA00022475"/>
    </source>
</evidence>
<feature type="transmembrane region" description="Helical" evidence="8">
    <location>
        <begin position="53"/>
        <end position="86"/>
    </location>
</feature>
<evidence type="ECO:0000256" key="5">
    <source>
        <dbReference type="ARBA" id="ARBA00022692"/>
    </source>
</evidence>
<dbReference type="RefSeq" id="WP_183664652.1">
    <property type="nucleotide sequence ID" value="NZ_JACHXN010000023.1"/>
</dbReference>
<feature type="transmembrane region" description="Helical" evidence="8">
    <location>
        <begin position="165"/>
        <end position="187"/>
    </location>
</feature>
<dbReference type="GO" id="GO:0022857">
    <property type="term" value="F:transmembrane transporter activity"/>
    <property type="evidence" value="ECO:0007669"/>
    <property type="project" value="InterPro"/>
</dbReference>
<dbReference type="Pfam" id="PF02653">
    <property type="entry name" value="BPD_transp_2"/>
    <property type="match status" value="1"/>
</dbReference>
<evidence type="ECO:0000256" key="1">
    <source>
        <dbReference type="ARBA" id="ARBA00004651"/>
    </source>
</evidence>
<feature type="transmembrane region" description="Helical" evidence="8">
    <location>
        <begin position="298"/>
        <end position="315"/>
    </location>
</feature>
<feature type="transmembrane region" description="Helical" evidence="8">
    <location>
        <begin position="248"/>
        <end position="266"/>
    </location>
</feature>
<keyword evidence="5 8" id="KW-0812">Transmembrane</keyword>
<feature type="transmembrane region" description="Helical" evidence="8">
    <location>
        <begin position="216"/>
        <end position="236"/>
    </location>
</feature>
<gene>
    <name evidence="9" type="ORF">FHS21_005233</name>
</gene>
<dbReference type="Proteomes" id="UP000554520">
    <property type="component" value="Unassembled WGS sequence"/>
</dbReference>
<feature type="transmembrane region" description="Helical" evidence="8">
    <location>
        <begin position="98"/>
        <end position="121"/>
    </location>
</feature>
<keyword evidence="4" id="KW-0997">Cell inner membrane</keyword>
<dbReference type="PANTHER" id="PTHR32196:SF21">
    <property type="entry name" value="ABC TRANSPORTER PERMEASE PROTEIN YPHD-RELATED"/>
    <property type="match status" value="1"/>
</dbReference>
<dbReference type="GO" id="GO:0005886">
    <property type="term" value="C:plasma membrane"/>
    <property type="evidence" value="ECO:0007669"/>
    <property type="project" value="UniProtKB-SubCell"/>
</dbReference>
<comment type="caution">
    <text evidence="9">The sequence shown here is derived from an EMBL/GenBank/DDBJ whole genome shotgun (WGS) entry which is preliminary data.</text>
</comment>